<accession>A0A166GNS2</accession>
<evidence type="ECO:0000256" key="3">
    <source>
        <dbReference type="ARBA" id="ARBA00022475"/>
    </source>
</evidence>
<feature type="transmembrane region" description="Helical" evidence="7">
    <location>
        <begin position="58"/>
        <end position="83"/>
    </location>
</feature>
<dbReference type="GO" id="GO:0005886">
    <property type="term" value="C:plasma membrane"/>
    <property type="evidence" value="ECO:0007669"/>
    <property type="project" value="UniProtKB-SubCell"/>
</dbReference>
<keyword evidence="4 7" id="KW-0812">Transmembrane</keyword>
<name>A0A166GNS2_SECCO</name>
<evidence type="ECO:0000256" key="6">
    <source>
        <dbReference type="ARBA" id="ARBA00023136"/>
    </source>
</evidence>
<dbReference type="RefSeq" id="WP_054760494.1">
    <property type="nucleotide sequence ID" value="NZ_JYDC01000045.1"/>
</dbReference>
<evidence type="ECO:0000256" key="2">
    <source>
        <dbReference type="ARBA" id="ARBA00007400"/>
    </source>
</evidence>
<feature type="transmembrane region" description="Helical" evidence="7">
    <location>
        <begin position="173"/>
        <end position="192"/>
    </location>
</feature>
<dbReference type="PATRIC" id="fig|33960.6.peg.2525"/>
<comment type="similarity">
    <text evidence="2">Belongs to the acyltransferase 3 family.</text>
</comment>
<comment type="caution">
    <text evidence="9">The sequence shown here is derived from an EMBL/GenBank/DDBJ whole genome shotgun (WGS) entry which is preliminary data.</text>
</comment>
<evidence type="ECO:0000313" key="9">
    <source>
        <dbReference type="EMBL" id="KZL39737.1"/>
    </source>
</evidence>
<evidence type="ECO:0000256" key="7">
    <source>
        <dbReference type="SAM" id="Phobius"/>
    </source>
</evidence>
<dbReference type="EMBL" id="JYDC01000045">
    <property type="protein sequence ID" value="KZL39737.1"/>
    <property type="molecule type" value="Genomic_DNA"/>
</dbReference>
<evidence type="ECO:0000256" key="5">
    <source>
        <dbReference type="ARBA" id="ARBA00022989"/>
    </source>
</evidence>
<keyword evidence="6 7" id="KW-0472">Membrane</keyword>
<feature type="transmembrane region" description="Helical" evidence="7">
    <location>
        <begin position="21"/>
        <end position="38"/>
    </location>
</feature>
<comment type="subcellular location">
    <subcellularLocation>
        <location evidence="1">Cell membrane</location>
        <topology evidence="1">Multi-pass membrane protein</topology>
    </subcellularLocation>
</comment>
<dbReference type="GO" id="GO:0009246">
    <property type="term" value="P:enterobacterial common antigen biosynthetic process"/>
    <property type="evidence" value="ECO:0007669"/>
    <property type="project" value="TreeGrafter"/>
</dbReference>
<keyword evidence="5 7" id="KW-1133">Transmembrane helix</keyword>
<evidence type="ECO:0000313" key="10">
    <source>
        <dbReference type="Proteomes" id="UP000076480"/>
    </source>
</evidence>
<feature type="transmembrane region" description="Helical" evidence="7">
    <location>
        <begin position="239"/>
        <end position="259"/>
    </location>
</feature>
<proteinExistence type="inferred from homology"/>
<organism evidence="9 10">
    <name type="scientific">Secundilactobacillus collinoides</name>
    <name type="common">Lactobacillus collinoides</name>
    <dbReference type="NCBI Taxonomy" id="33960"/>
    <lineage>
        <taxon>Bacteria</taxon>
        <taxon>Bacillati</taxon>
        <taxon>Bacillota</taxon>
        <taxon>Bacilli</taxon>
        <taxon>Lactobacillales</taxon>
        <taxon>Lactobacillaceae</taxon>
        <taxon>Secundilactobacillus</taxon>
    </lineage>
</organism>
<evidence type="ECO:0000259" key="8">
    <source>
        <dbReference type="Pfam" id="PF01757"/>
    </source>
</evidence>
<reference evidence="9 10" key="1">
    <citation type="submission" date="2015-02" db="EMBL/GenBank/DDBJ databases">
        <title>Draft genome sequence of Lactobacillus collinoides CUPV2371 isolated from a natural cider, the first genome sequence of a strain of this species.</title>
        <authorList>
            <person name="Puertas A.I."/>
            <person name="Spano G."/>
            <person name="Capozzi V."/>
            <person name="Lamontanara A."/>
            <person name="Orru L."/>
            <person name="Duenas M.T."/>
        </authorList>
    </citation>
    <scope>NUCLEOTIDE SEQUENCE [LARGE SCALE GENOMIC DNA]</scope>
    <source>
        <strain evidence="9 10">237</strain>
    </source>
</reference>
<dbReference type="GO" id="GO:0016413">
    <property type="term" value="F:O-acetyltransferase activity"/>
    <property type="evidence" value="ECO:0007669"/>
    <property type="project" value="TreeGrafter"/>
</dbReference>
<feature type="transmembrane region" description="Helical" evidence="7">
    <location>
        <begin position="279"/>
        <end position="299"/>
    </location>
</feature>
<keyword evidence="10" id="KW-1185">Reference proteome</keyword>
<protein>
    <submittedName>
        <fullName evidence="9">Acyltransferase</fullName>
    </submittedName>
</protein>
<feature type="transmembrane region" description="Helical" evidence="7">
    <location>
        <begin position="207"/>
        <end position="227"/>
    </location>
</feature>
<gene>
    <name evidence="9" type="ORF">TY91_09630</name>
</gene>
<dbReference type="AlphaFoldDB" id="A0A166GNS2"/>
<feature type="transmembrane region" description="Helical" evidence="7">
    <location>
        <begin position="142"/>
        <end position="161"/>
    </location>
</feature>
<keyword evidence="9" id="KW-0808">Transferase</keyword>
<dbReference type="Pfam" id="PF01757">
    <property type="entry name" value="Acyl_transf_3"/>
    <property type="match status" value="1"/>
</dbReference>
<feature type="transmembrane region" description="Helical" evidence="7">
    <location>
        <begin position="104"/>
        <end position="122"/>
    </location>
</feature>
<dbReference type="InterPro" id="IPR002656">
    <property type="entry name" value="Acyl_transf_3_dom"/>
</dbReference>
<dbReference type="PANTHER" id="PTHR40074">
    <property type="entry name" value="O-ACETYLTRANSFERASE WECH"/>
    <property type="match status" value="1"/>
</dbReference>
<dbReference type="Proteomes" id="UP000076480">
    <property type="component" value="Unassembled WGS sequence"/>
</dbReference>
<feature type="domain" description="Acyltransferase 3" evidence="8">
    <location>
        <begin position="19"/>
        <end position="371"/>
    </location>
</feature>
<sequence length="408" mass="48070">MTNAKPTPITKSQHKPHLYEIDLMRLLFICGVLLNHTINEFTGSMASSTALPYYMVESIRLIFHFTRMGFLFMSGLVLMLNYYHRNDWGTFMKKRYKGSIWPYLIWNFIFLSITTLMGSSGFNLHDFSMSYLSYVIHGNQSYMYFMLIIMQLYLLFPGIVWLFRKLEGHHNQILAVSFLVQLAMMFFIKFYMRNVDTSTWLYWFKSYSINVFVYQFYFIAGAYTSLYHENVYAFVKRHIRPIAIVTATLSLGTIVYFRIWNEKILGLSEGLSDTPHQPYMFLYDTCMIVVIFYVGKRYASWRQKGMPGWLDRMIQRFAKVSFGMYLNQIVGLTLLKIGLSHLAVSDLTLMLLIPVGYLFVLGYSFTLAWFCYKIWPLGIFVGRPQKINPFKRRRTEALVLNEKTSRSK</sequence>
<evidence type="ECO:0000256" key="1">
    <source>
        <dbReference type="ARBA" id="ARBA00004651"/>
    </source>
</evidence>
<evidence type="ECO:0000256" key="4">
    <source>
        <dbReference type="ARBA" id="ARBA00022692"/>
    </source>
</evidence>
<dbReference type="PANTHER" id="PTHR40074:SF2">
    <property type="entry name" value="O-ACETYLTRANSFERASE WECH"/>
    <property type="match status" value="1"/>
</dbReference>
<feature type="transmembrane region" description="Helical" evidence="7">
    <location>
        <begin position="351"/>
        <end position="372"/>
    </location>
</feature>
<keyword evidence="9" id="KW-0012">Acyltransferase</keyword>
<feature type="transmembrane region" description="Helical" evidence="7">
    <location>
        <begin position="320"/>
        <end position="339"/>
    </location>
</feature>
<keyword evidence="3" id="KW-1003">Cell membrane</keyword>